<feature type="domain" description="Hemerythrin-like" evidence="1">
    <location>
        <begin position="13"/>
        <end position="112"/>
    </location>
</feature>
<sequence>MKRCSALRRLSVDHHRGLVIALRARRAQDAVAAWHELGQRFADELEPHFALEEAGVLPALEAAGETRLVERICDEHGAMRALIAQGGPDDLLTFADLLEAHIRFEEASLFAAAQQILPTAVLDELQALHDKAPAPGCAVPGAHHAARPAPPSEASMQINDPAAYRRVEAIDLMAELVDLRGRRVLELGCGAAHLTRAMATRLGAARITATEVDRRQHACNLTITDLPQVSFRYGGAEAIADPAASYDLVVMLKSLHHVQIDHMDRALAEIHRVLVPDGLLYVCEPVYWGDFNALLRLIEDEQEVRQAAFEALRRAVASGRFELVREVFFESEGVYPDWASFAARFIDVTFVERRLDDTRIDTVRAAFEQHLTPEGVRLWKPHRVDLLRRVE</sequence>
<feature type="domain" description="Methyltransferase" evidence="2">
    <location>
        <begin position="184"/>
        <end position="278"/>
    </location>
</feature>
<accession>A0ABV4BCD7</accession>
<dbReference type="InterPro" id="IPR029063">
    <property type="entry name" value="SAM-dependent_MTases_sf"/>
</dbReference>
<evidence type="ECO:0000313" key="4">
    <source>
        <dbReference type="Proteomes" id="UP001564408"/>
    </source>
</evidence>
<gene>
    <name evidence="3" type="ORF">ABC977_07070</name>
</gene>
<dbReference type="GO" id="GO:0032259">
    <property type="term" value="P:methylation"/>
    <property type="evidence" value="ECO:0007669"/>
    <property type="project" value="UniProtKB-KW"/>
</dbReference>
<dbReference type="Pfam" id="PF01814">
    <property type="entry name" value="Hemerythrin"/>
    <property type="match status" value="1"/>
</dbReference>
<evidence type="ECO:0000313" key="3">
    <source>
        <dbReference type="EMBL" id="MEY6432171.1"/>
    </source>
</evidence>
<dbReference type="Proteomes" id="UP001564408">
    <property type="component" value="Unassembled WGS sequence"/>
</dbReference>
<keyword evidence="3" id="KW-0808">Transferase</keyword>
<organism evidence="3 4">
    <name type="scientific">Thioalkalicoccus limnaeus</name>
    <dbReference type="NCBI Taxonomy" id="120681"/>
    <lineage>
        <taxon>Bacteria</taxon>
        <taxon>Pseudomonadati</taxon>
        <taxon>Pseudomonadota</taxon>
        <taxon>Gammaproteobacteria</taxon>
        <taxon>Chromatiales</taxon>
        <taxon>Chromatiaceae</taxon>
        <taxon>Thioalkalicoccus</taxon>
    </lineage>
</organism>
<protein>
    <submittedName>
        <fullName evidence="3">Methyltransferase domain-containing protein</fullName>
    </submittedName>
</protein>
<dbReference type="EMBL" id="JBDKXB010000006">
    <property type="protein sequence ID" value="MEY6432171.1"/>
    <property type="molecule type" value="Genomic_DNA"/>
</dbReference>
<dbReference type="GO" id="GO:0008168">
    <property type="term" value="F:methyltransferase activity"/>
    <property type="evidence" value="ECO:0007669"/>
    <property type="project" value="UniProtKB-KW"/>
</dbReference>
<dbReference type="InterPro" id="IPR050508">
    <property type="entry name" value="Methyltransf_Superfamily"/>
</dbReference>
<dbReference type="Gene3D" id="3.40.50.150">
    <property type="entry name" value="Vaccinia Virus protein VP39"/>
    <property type="match status" value="1"/>
</dbReference>
<proteinExistence type="predicted"/>
<keyword evidence="4" id="KW-1185">Reference proteome</keyword>
<evidence type="ECO:0000259" key="2">
    <source>
        <dbReference type="Pfam" id="PF13649"/>
    </source>
</evidence>
<dbReference type="SUPFAM" id="SSF53335">
    <property type="entry name" value="S-adenosyl-L-methionine-dependent methyltransferases"/>
    <property type="match status" value="1"/>
</dbReference>
<reference evidence="3 4" key="1">
    <citation type="submission" date="2024-05" db="EMBL/GenBank/DDBJ databases">
        <title>Genome Sequence and Characterization of the New Strain Purple Sulfur Bacterium of Genus Thioalkalicoccus.</title>
        <authorList>
            <person name="Bryantseva I.A."/>
            <person name="Kyndt J.A."/>
            <person name="Imhoff J.F."/>
        </authorList>
    </citation>
    <scope>NUCLEOTIDE SEQUENCE [LARGE SCALE GENOMIC DNA]</scope>
    <source>
        <strain evidence="3 4">Um2</strain>
    </source>
</reference>
<dbReference type="CDD" id="cd02440">
    <property type="entry name" value="AdoMet_MTases"/>
    <property type="match status" value="1"/>
</dbReference>
<name>A0ABV4BCD7_9GAMM</name>
<evidence type="ECO:0000259" key="1">
    <source>
        <dbReference type="Pfam" id="PF01814"/>
    </source>
</evidence>
<dbReference type="InterPro" id="IPR012312">
    <property type="entry name" value="Hemerythrin-like"/>
</dbReference>
<comment type="caution">
    <text evidence="3">The sequence shown here is derived from an EMBL/GenBank/DDBJ whole genome shotgun (WGS) entry which is preliminary data.</text>
</comment>
<dbReference type="Gene3D" id="1.20.120.520">
    <property type="entry name" value="nmb1532 protein domain like"/>
    <property type="match status" value="1"/>
</dbReference>
<dbReference type="PANTHER" id="PTHR42912">
    <property type="entry name" value="METHYLTRANSFERASE"/>
    <property type="match status" value="1"/>
</dbReference>
<dbReference type="RefSeq" id="WP_369666553.1">
    <property type="nucleotide sequence ID" value="NZ_JBDKXB010000006.1"/>
</dbReference>
<dbReference type="Pfam" id="PF13649">
    <property type="entry name" value="Methyltransf_25"/>
    <property type="match status" value="1"/>
</dbReference>
<dbReference type="PANTHER" id="PTHR42912:SF93">
    <property type="entry name" value="N6-ADENOSINE-METHYLTRANSFERASE TMT1A"/>
    <property type="match status" value="1"/>
</dbReference>
<keyword evidence="3" id="KW-0489">Methyltransferase</keyword>
<dbReference type="InterPro" id="IPR041698">
    <property type="entry name" value="Methyltransf_25"/>
</dbReference>